<evidence type="ECO:0000313" key="2">
    <source>
        <dbReference type="Proteomes" id="UP000422108"/>
    </source>
</evidence>
<dbReference type="EMBL" id="AP021879">
    <property type="protein sequence ID" value="BBO93066.1"/>
    <property type="molecule type" value="Genomic_DNA"/>
</dbReference>
<evidence type="ECO:0000313" key="1">
    <source>
        <dbReference type="EMBL" id="BBO93066.1"/>
    </source>
</evidence>
<accession>A0A5K8AKN7</accession>
<name>A0A5K8AKN7_9BACT</name>
<keyword evidence="2" id="KW-1185">Reference proteome</keyword>
<dbReference type="AlphaFoldDB" id="A0A5K8AKN7"/>
<sequence length="152" mass="17696">MSVQFLAATDRHVKCNMRKIKYDRTEFHAGDESVENDLLSFVYDIPYFGACGIFPPIHIVNTIFLEGGGDGGMSPGAIWTPFEITEKEYEELVEAVKNTPLTNLEGKARYCEIQFEFDPEFDHIIDQFDWLQEVCKKHRENFHKKLDKFEHT</sequence>
<reference evidence="1 2" key="1">
    <citation type="submission" date="2019-11" db="EMBL/GenBank/DDBJ databases">
        <title>Comparative genomics of hydrocarbon-degrading Desulfosarcina strains.</title>
        <authorList>
            <person name="Watanabe M."/>
            <person name="Kojima H."/>
            <person name="Fukui M."/>
        </authorList>
    </citation>
    <scope>NUCLEOTIDE SEQUENCE [LARGE SCALE GENOMIC DNA]</scope>
    <source>
        <strain evidence="2">oXyS1</strain>
    </source>
</reference>
<organism evidence="1 2">
    <name type="scientific">Desulfosarcina ovata subsp. ovata</name>
    <dbReference type="NCBI Taxonomy" id="2752305"/>
    <lineage>
        <taxon>Bacteria</taxon>
        <taxon>Pseudomonadati</taxon>
        <taxon>Thermodesulfobacteriota</taxon>
        <taxon>Desulfobacteria</taxon>
        <taxon>Desulfobacterales</taxon>
        <taxon>Desulfosarcinaceae</taxon>
        <taxon>Desulfosarcina</taxon>
    </lineage>
</organism>
<protein>
    <submittedName>
        <fullName evidence="1">Uncharacterized protein</fullName>
    </submittedName>
</protein>
<dbReference type="Proteomes" id="UP000422108">
    <property type="component" value="Chromosome"/>
</dbReference>
<gene>
    <name evidence="1" type="ORF">DSCOOX_62460</name>
</gene>
<proteinExistence type="predicted"/>